<proteinExistence type="predicted"/>
<gene>
    <name evidence="1" type="ORF">AGABI1DRAFT_130600</name>
</gene>
<dbReference type="Proteomes" id="UP000008493">
    <property type="component" value="Unassembled WGS sequence"/>
</dbReference>
<keyword evidence="2" id="KW-1185">Reference proteome</keyword>
<sequence length="93" mass="9988">MITRLLPPLPLPALLPPRPFSSRPSPPATFLPAAPPPALPSFEGPVTALTLSTPTTLLLSARCLSQLRLFPSLPTRQGLLGAMSSRYLILMYI</sequence>
<dbReference type="GeneID" id="18827252"/>
<dbReference type="AlphaFoldDB" id="K5X221"/>
<dbReference type="KEGG" id="abp:AGABI1DRAFT130600"/>
<name>K5X221_AGABU</name>
<accession>K5X221</accession>
<organism evidence="1 2">
    <name type="scientific">Agaricus bisporus var. burnettii (strain JB137-S8 / ATCC MYA-4627 / FGSC 10392)</name>
    <name type="common">White button mushroom</name>
    <dbReference type="NCBI Taxonomy" id="597362"/>
    <lineage>
        <taxon>Eukaryota</taxon>
        <taxon>Fungi</taxon>
        <taxon>Dikarya</taxon>
        <taxon>Basidiomycota</taxon>
        <taxon>Agaricomycotina</taxon>
        <taxon>Agaricomycetes</taxon>
        <taxon>Agaricomycetidae</taxon>
        <taxon>Agaricales</taxon>
        <taxon>Agaricineae</taxon>
        <taxon>Agaricaceae</taxon>
        <taxon>Agaricus</taxon>
    </lineage>
</organism>
<dbReference type="HOGENOM" id="CLU_2426511_0_0_1"/>
<evidence type="ECO:0000313" key="1">
    <source>
        <dbReference type="EMBL" id="EKM77183.1"/>
    </source>
</evidence>
<dbReference type="InParanoid" id="K5X221"/>
<reference evidence="2" key="1">
    <citation type="journal article" date="2012" name="Proc. Natl. Acad. Sci. U.S.A.">
        <title>Genome sequence of the button mushroom Agaricus bisporus reveals mechanisms governing adaptation to a humic-rich ecological niche.</title>
        <authorList>
            <person name="Morin E."/>
            <person name="Kohler A."/>
            <person name="Baker A.R."/>
            <person name="Foulongne-Oriol M."/>
            <person name="Lombard V."/>
            <person name="Nagy L.G."/>
            <person name="Ohm R.A."/>
            <person name="Patyshakuliyeva A."/>
            <person name="Brun A."/>
            <person name="Aerts A.L."/>
            <person name="Bailey A.M."/>
            <person name="Billette C."/>
            <person name="Coutinho P.M."/>
            <person name="Deakin G."/>
            <person name="Doddapaneni H."/>
            <person name="Floudas D."/>
            <person name="Grimwood J."/>
            <person name="Hilden K."/>
            <person name="Kuees U."/>
            <person name="LaButti K.M."/>
            <person name="Lapidus A."/>
            <person name="Lindquist E.A."/>
            <person name="Lucas S.M."/>
            <person name="Murat C."/>
            <person name="Riley R.W."/>
            <person name="Salamov A.A."/>
            <person name="Schmutz J."/>
            <person name="Subramanian V."/>
            <person name="Woesten H.A.B."/>
            <person name="Xu J."/>
            <person name="Eastwood D.C."/>
            <person name="Foster G.D."/>
            <person name="Sonnenberg A.S."/>
            <person name="Cullen D."/>
            <person name="de Vries R.P."/>
            <person name="Lundell T."/>
            <person name="Hibbett D.S."/>
            <person name="Henrissat B."/>
            <person name="Burton K.S."/>
            <person name="Kerrigan R.W."/>
            <person name="Challen M.P."/>
            <person name="Grigoriev I.V."/>
            <person name="Martin F."/>
        </authorList>
    </citation>
    <scope>NUCLEOTIDE SEQUENCE [LARGE SCALE GENOMIC DNA]</scope>
    <source>
        <strain evidence="2">JB137-S8 / ATCC MYA-4627 / FGSC 10392</strain>
    </source>
</reference>
<evidence type="ECO:0000313" key="2">
    <source>
        <dbReference type="Proteomes" id="UP000008493"/>
    </source>
</evidence>
<dbReference type="EMBL" id="JH971397">
    <property type="protein sequence ID" value="EKM77183.1"/>
    <property type="molecule type" value="Genomic_DNA"/>
</dbReference>
<dbReference type="RefSeq" id="XP_007332178.1">
    <property type="nucleotide sequence ID" value="XM_007332116.1"/>
</dbReference>
<protein>
    <submittedName>
        <fullName evidence="1">Uncharacterized protein</fullName>
    </submittedName>
</protein>